<evidence type="ECO:0000313" key="15">
    <source>
        <dbReference type="Proteomes" id="UP000199331"/>
    </source>
</evidence>
<dbReference type="EMBL" id="FOWZ01000003">
    <property type="protein sequence ID" value="SFP26472.1"/>
    <property type="molecule type" value="Genomic_DNA"/>
</dbReference>
<dbReference type="AlphaFoldDB" id="A0A1I5NXG5"/>
<evidence type="ECO:0000256" key="9">
    <source>
        <dbReference type="ARBA" id="ARBA00022927"/>
    </source>
</evidence>
<evidence type="ECO:0000256" key="10">
    <source>
        <dbReference type="ARBA" id="ARBA00022989"/>
    </source>
</evidence>
<keyword evidence="10 13" id="KW-1133">Transmembrane helix</keyword>
<sequence length="108" mass="11769">MIDLLAAAGSAAAQPPVWLQILPWVAIFAIFWFLMIRPQMRQQKAHQEKIAGLKRGDEVVTAGGLVGKITKVEDQFVEVELSKGMKVRAVRNTIGEVLSGTTAKPAND</sequence>
<dbReference type="GO" id="GO:0015031">
    <property type="term" value="P:protein transport"/>
    <property type="evidence" value="ECO:0007669"/>
    <property type="project" value="UniProtKB-KW"/>
</dbReference>
<dbReference type="GO" id="GO:0005886">
    <property type="term" value="C:plasma membrane"/>
    <property type="evidence" value="ECO:0007669"/>
    <property type="project" value="UniProtKB-SubCell"/>
</dbReference>
<keyword evidence="11" id="KW-0811">Translocation</keyword>
<comment type="subcellular location">
    <subcellularLocation>
        <location evidence="2">Cell membrane</location>
        <topology evidence="2">Single-pass membrane protein</topology>
    </subcellularLocation>
</comment>
<dbReference type="InterPro" id="IPR003849">
    <property type="entry name" value="Preprotein_translocase_YajC"/>
</dbReference>
<dbReference type="PRINTS" id="PR01853">
    <property type="entry name" value="YAJCTRNLCASE"/>
</dbReference>
<keyword evidence="8 13" id="KW-0812">Transmembrane</keyword>
<evidence type="ECO:0000256" key="13">
    <source>
        <dbReference type="SAM" id="Phobius"/>
    </source>
</evidence>
<dbReference type="RefSeq" id="WP_090481285.1">
    <property type="nucleotide sequence ID" value="NZ_FOWZ01000003.1"/>
</dbReference>
<dbReference type="OrthoDB" id="9811406at2"/>
<accession>A0A1I5NXG5</accession>
<evidence type="ECO:0000256" key="4">
    <source>
        <dbReference type="ARBA" id="ARBA00011718"/>
    </source>
</evidence>
<keyword evidence="7" id="KW-1003">Cell membrane</keyword>
<dbReference type="NCBIfam" id="TIGR00739">
    <property type="entry name" value="yajC"/>
    <property type="match status" value="1"/>
</dbReference>
<evidence type="ECO:0000256" key="8">
    <source>
        <dbReference type="ARBA" id="ARBA00022692"/>
    </source>
</evidence>
<comment type="subunit">
    <text evidence="4">Part of the SecDF-YidC-YajC translocase complex. The SecDF-YidC-YajC translocase forms a supercomplex with SecYEG, called the holo-translocon (HTL).</text>
</comment>
<name>A0A1I5NXG5_9SPHN</name>
<keyword evidence="15" id="KW-1185">Reference proteome</keyword>
<gene>
    <name evidence="14" type="ORF">SAMN04488060_2162</name>
</gene>
<dbReference type="PANTHER" id="PTHR33909:SF1">
    <property type="entry name" value="SEC TRANSLOCON ACCESSORY COMPLEX SUBUNIT YAJC"/>
    <property type="match status" value="1"/>
</dbReference>
<reference evidence="15" key="1">
    <citation type="submission" date="2016-10" db="EMBL/GenBank/DDBJ databases">
        <authorList>
            <person name="Varghese N."/>
            <person name="Submissions S."/>
        </authorList>
    </citation>
    <scope>NUCLEOTIDE SEQUENCE [LARGE SCALE GENOMIC DNA]</scope>
    <source>
        <strain evidence="15">CGMCC 1.7715</strain>
    </source>
</reference>
<evidence type="ECO:0000256" key="12">
    <source>
        <dbReference type="ARBA" id="ARBA00023136"/>
    </source>
</evidence>
<evidence type="ECO:0000256" key="5">
    <source>
        <dbReference type="ARBA" id="ARBA00014962"/>
    </source>
</evidence>
<keyword evidence="12 13" id="KW-0472">Membrane</keyword>
<keyword evidence="6" id="KW-0813">Transport</keyword>
<dbReference type="STRING" id="604088.SAMN04488060_2162"/>
<keyword evidence="9" id="KW-0653">Protein transport</keyword>
<evidence type="ECO:0000313" key="14">
    <source>
        <dbReference type="EMBL" id="SFP26472.1"/>
    </source>
</evidence>
<dbReference type="Proteomes" id="UP000199331">
    <property type="component" value="Unassembled WGS sequence"/>
</dbReference>
<comment type="similarity">
    <text evidence="3">Belongs to the YajC family.</text>
</comment>
<evidence type="ECO:0000256" key="11">
    <source>
        <dbReference type="ARBA" id="ARBA00023010"/>
    </source>
</evidence>
<evidence type="ECO:0000256" key="7">
    <source>
        <dbReference type="ARBA" id="ARBA00022475"/>
    </source>
</evidence>
<evidence type="ECO:0000256" key="2">
    <source>
        <dbReference type="ARBA" id="ARBA00004162"/>
    </source>
</evidence>
<comment type="function">
    <text evidence="1">The SecYEG-SecDF-YajC-YidC holo-translocon (HTL) protein secretase/insertase is a supercomplex required for protein secretion, insertion of proteins into membranes, and assembly of membrane protein complexes. While the SecYEG complex is essential for assembly of a number of proteins and complexes, the SecDF-YajC-YidC subcomplex facilitates these functions.</text>
</comment>
<evidence type="ECO:0000256" key="3">
    <source>
        <dbReference type="ARBA" id="ARBA00006742"/>
    </source>
</evidence>
<feature type="transmembrane region" description="Helical" evidence="13">
    <location>
        <begin position="17"/>
        <end position="36"/>
    </location>
</feature>
<protein>
    <recommendedName>
        <fullName evidence="5">Sec translocon accessory complex subunit YajC</fullName>
    </recommendedName>
</protein>
<dbReference type="SMART" id="SM01323">
    <property type="entry name" value="YajC"/>
    <property type="match status" value="1"/>
</dbReference>
<dbReference type="Pfam" id="PF02699">
    <property type="entry name" value="YajC"/>
    <property type="match status" value="1"/>
</dbReference>
<organism evidence="14 15">
    <name type="scientific">Qipengyuania nanhaisediminis</name>
    <dbReference type="NCBI Taxonomy" id="604088"/>
    <lineage>
        <taxon>Bacteria</taxon>
        <taxon>Pseudomonadati</taxon>
        <taxon>Pseudomonadota</taxon>
        <taxon>Alphaproteobacteria</taxon>
        <taxon>Sphingomonadales</taxon>
        <taxon>Erythrobacteraceae</taxon>
        <taxon>Qipengyuania</taxon>
    </lineage>
</organism>
<proteinExistence type="inferred from homology"/>
<evidence type="ECO:0000256" key="1">
    <source>
        <dbReference type="ARBA" id="ARBA00002061"/>
    </source>
</evidence>
<evidence type="ECO:0000256" key="6">
    <source>
        <dbReference type="ARBA" id="ARBA00022448"/>
    </source>
</evidence>
<dbReference type="PANTHER" id="PTHR33909">
    <property type="entry name" value="SEC TRANSLOCON ACCESSORY COMPLEX SUBUNIT YAJC"/>
    <property type="match status" value="1"/>
</dbReference>